<sequence length="74" mass="8445">MRYVLDTDVKFRGRDKFVRELDAYIDFRETLDQNTSRSKNGGKTGSKTGGKKILDTTSENKTLDTTDESKKAHE</sequence>
<dbReference type="EMBL" id="AFNH02001711">
    <property type="protein sequence ID" value="EZG42841.1"/>
    <property type="molecule type" value="Genomic_DNA"/>
</dbReference>
<comment type="caution">
    <text evidence="2">The sequence shown here is derived from an EMBL/GenBank/DDBJ whole genome shotgun (WGS) entry which is preliminary data.</text>
</comment>
<protein>
    <submittedName>
        <fullName evidence="2">Uncharacterized protein</fullName>
    </submittedName>
</protein>
<feature type="non-terminal residue" evidence="2">
    <location>
        <position position="74"/>
    </location>
</feature>
<dbReference type="VEuPathDB" id="CryptoDB:GNI_217100"/>
<dbReference type="Proteomes" id="UP000019763">
    <property type="component" value="Unassembled WGS sequence"/>
</dbReference>
<name>A0A023AVR8_GRENI</name>
<gene>
    <name evidence="2" type="ORF">GNI_217100</name>
</gene>
<reference evidence="2" key="1">
    <citation type="submission" date="2013-12" db="EMBL/GenBank/DDBJ databases">
        <authorList>
            <person name="Omoto C.K."/>
            <person name="Sibley D."/>
            <person name="Venepally P."/>
            <person name="Hadjithomas M."/>
            <person name="Karamycheva S."/>
            <person name="Brunk B."/>
            <person name="Roos D."/>
            <person name="Caler E."/>
            <person name="Lorenzi H."/>
        </authorList>
    </citation>
    <scope>NUCLEOTIDE SEQUENCE</scope>
</reference>
<proteinExistence type="predicted"/>
<evidence type="ECO:0000313" key="2">
    <source>
        <dbReference type="EMBL" id="EZG42841.1"/>
    </source>
</evidence>
<feature type="compositionally biased region" description="Basic and acidic residues" evidence="1">
    <location>
        <begin position="61"/>
        <end position="74"/>
    </location>
</feature>
<accession>A0A023AVR8</accession>
<dbReference type="GeneID" id="22916569"/>
<dbReference type="AlphaFoldDB" id="A0A023AVR8"/>
<feature type="region of interest" description="Disordered" evidence="1">
    <location>
        <begin position="29"/>
        <end position="74"/>
    </location>
</feature>
<organism evidence="2 3">
    <name type="scientific">Gregarina niphandrodes</name>
    <name type="common">Septate eugregarine</name>
    <dbReference type="NCBI Taxonomy" id="110365"/>
    <lineage>
        <taxon>Eukaryota</taxon>
        <taxon>Sar</taxon>
        <taxon>Alveolata</taxon>
        <taxon>Apicomplexa</taxon>
        <taxon>Conoidasida</taxon>
        <taxon>Gregarinasina</taxon>
        <taxon>Eugregarinorida</taxon>
        <taxon>Gregarinidae</taxon>
        <taxon>Gregarina</taxon>
    </lineage>
</organism>
<keyword evidence="3" id="KW-1185">Reference proteome</keyword>
<evidence type="ECO:0000256" key="1">
    <source>
        <dbReference type="SAM" id="MobiDB-lite"/>
    </source>
</evidence>
<evidence type="ECO:0000313" key="3">
    <source>
        <dbReference type="Proteomes" id="UP000019763"/>
    </source>
</evidence>
<dbReference type="RefSeq" id="XP_011133880.1">
    <property type="nucleotide sequence ID" value="XM_011135578.1"/>
</dbReference>